<evidence type="ECO:0000313" key="1">
    <source>
        <dbReference type="EMBL" id="GGB51622.1"/>
    </source>
</evidence>
<evidence type="ECO:0000313" key="2">
    <source>
        <dbReference type="Proteomes" id="UP000646152"/>
    </source>
</evidence>
<dbReference type="PANTHER" id="PTHR35802:SF1">
    <property type="entry name" value="PROTEASE SYNTHASE AND SPORULATION PROTEIN PAI 2"/>
    <property type="match status" value="1"/>
</dbReference>
<dbReference type="SUPFAM" id="SSF50475">
    <property type="entry name" value="FMN-binding split barrel"/>
    <property type="match status" value="1"/>
</dbReference>
<dbReference type="Proteomes" id="UP000646152">
    <property type="component" value="Unassembled WGS sequence"/>
</dbReference>
<dbReference type="RefSeq" id="WP_188630556.1">
    <property type="nucleotide sequence ID" value="NZ_BMKE01000025.1"/>
</dbReference>
<dbReference type="InterPro" id="IPR012349">
    <property type="entry name" value="Split_barrel_FMN-bd"/>
</dbReference>
<sequence length="212" mass="23574">MHIPGKFKQDNGAELEGVIRDYPFATLVTYSSSGIAANHLPMVLTEVNGKKVLQAHIARANPLWKTVSEQSEVLVIFNGPHCYISPNHYPTKQETGRAVPTWNYVVVHVTGVMRYVQDENWLRAFIDNLTTRHEAGQPVPWSTSDAPQGYIQKMLPAIVGLEIDITAITGQWKLSQNQPEQNRLGVIAGLSCEHDSQYQQVAALVKAQMTAK</sequence>
<dbReference type="Gene3D" id="2.30.110.10">
    <property type="entry name" value="Electron Transport, Fmn-binding Protein, Chain A"/>
    <property type="match status" value="1"/>
</dbReference>
<dbReference type="PANTHER" id="PTHR35802">
    <property type="entry name" value="PROTEASE SYNTHASE AND SPORULATION PROTEIN PAI 2"/>
    <property type="match status" value="1"/>
</dbReference>
<name>A0ABQ1IUT8_9GAMM</name>
<dbReference type="EMBL" id="BMKE01000025">
    <property type="protein sequence ID" value="GGB51622.1"/>
    <property type="molecule type" value="Genomic_DNA"/>
</dbReference>
<protein>
    <recommendedName>
        <fullName evidence="3">Transcriptional regulator</fullName>
    </recommendedName>
</protein>
<comment type="caution">
    <text evidence="1">The sequence shown here is derived from an EMBL/GenBank/DDBJ whole genome shotgun (WGS) entry which is preliminary data.</text>
</comment>
<reference evidence="2" key="1">
    <citation type="journal article" date="2019" name="Int. J. Syst. Evol. Microbiol.">
        <title>The Global Catalogue of Microorganisms (GCM) 10K type strain sequencing project: providing services to taxonomists for standard genome sequencing and annotation.</title>
        <authorList>
            <consortium name="The Broad Institute Genomics Platform"/>
            <consortium name="The Broad Institute Genome Sequencing Center for Infectious Disease"/>
            <person name="Wu L."/>
            <person name="Ma J."/>
        </authorList>
    </citation>
    <scope>NUCLEOTIDE SEQUENCE [LARGE SCALE GENOMIC DNA]</scope>
    <source>
        <strain evidence="2">CGMCC 1.15923</strain>
    </source>
</reference>
<accession>A0ABQ1IUT8</accession>
<dbReference type="InterPro" id="IPR007396">
    <property type="entry name" value="TR_PAI2-type"/>
</dbReference>
<proteinExistence type="predicted"/>
<evidence type="ECO:0008006" key="3">
    <source>
        <dbReference type="Google" id="ProtNLM"/>
    </source>
</evidence>
<gene>
    <name evidence="1" type="ORF">GCM10011502_25910</name>
</gene>
<organism evidence="1 2">
    <name type="scientific">Oceanisphaera marina</name>
    <dbReference type="NCBI Taxonomy" id="2017550"/>
    <lineage>
        <taxon>Bacteria</taxon>
        <taxon>Pseudomonadati</taxon>
        <taxon>Pseudomonadota</taxon>
        <taxon>Gammaproteobacteria</taxon>
        <taxon>Aeromonadales</taxon>
        <taxon>Aeromonadaceae</taxon>
        <taxon>Oceanisphaera</taxon>
    </lineage>
</organism>
<dbReference type="PIRSF" id="PIRSF010372">
    <property type="entry name" value="PaiB"/>
    <property type="match status" value="1"/>
</dbReference>
<keyword evidence="2" id="KW-1185">Reference proteome</keyword>
<dbReference type="Pfam" id="PF04299">
    <property type="entry name" value="FMN_bind_2"/>
    <property type="match status" value="1"/>
</dbReference>